<feature type="region of interest" description="Disordered" evidence="1">
    <location>
        <begin position="43"/>
        <end position="108"/>
    </location>
</feature>
<gene>
    <name evidence="2" type="ORF">CC84DRAFT_1178935</name>
</gene>
<dbReference type="GeneID" id="28763860"/>
<protein>
    <submittedName>
        <fullName evidence="2">Uncharacterized protein</fullName>
    </submittedName>
</protein>
<dbReference type="InParanoid" id="A0A177C500"/>
<reference evidence="2 3" key="1">
    <citation type="submission" date="2016-05" db="EMBL/GenBank/DDBJ databases">
        <title>Comparative analysis of secretome profiles of manganese(II)-oxidizing ascomycete fungi.</title>
        <authorList>
            <consortium name="DOE Joint Genome Institute"/>
            <person name="Zeiner C.A."/>
            <person name="Purvine S.O."/>
            <person name="Zink E.M."/>
            <person name="Wu S."/>
            <person name="Pasa-Tolic L."/>
            <person name="Chaput D.L."/>
            <person name="Haridas S."/>
            <person name="Grigoriev I.V."/>
            <person name="Santelli C.M."/>
            <person name="Hansel C.M."/>
        </authorList>
    </citation>
    <scope>NUCLEOTIDE SEQUENCE [LARGE SCALE GENOMIC DNA]</scope>
    <source>
        <strain evidence="2 3">AP3s5-JAC2a</strain>
    </source>
</reference>
<feature type="compositionally biased region" description="Polar residues" evidence="1">
    <location>
        <begin position="75"/>
        <end position="85"/>
    </location>
</feature>
<evidence type="ECO:0000313" key="3">
    <source>
        <dbReference type="Proteomes" id="UP000077069"/>
    </source>
</evidence>
<dbReference type="RefSeq" id="XP_018032324.1">
    <property type="nucleotide sequence ID" value="XM_018180374.1"/>
</dbReference>
<keyword evidence="3" id="KW-1185">Reference proteome</keyword>
<dbReference type="OrthoDB" id="3800963at2759"/>
<feature type="compositionally biased region" description="Basic residues" evidence="1">
    <location>
        <begin position="63"/>
        <end position="72"/>
    </location>
</feature>
<accession>A0A177C500</accession>
<evidence type="ECO:0000313" key="2">
    <source>
        <dbReference type="EMBL" id="OAG01959.1"/>
    </source>
</evidence>
<organism evidence="2 3">
    <name type="scientific">Paraphaeosphaeria sporulosa</name>
    <dbReference type="NCBI Taxonomy" id="1460663"/>
    <lineage>
        <taxon>Eukaryota</taxon>
        <taxon>Fungi</taxon>
        <taxon>Dikarya</taxon>
        <taxon>Ascomycota</taxon>
        <taxon>Pezizomycotina</taxon>
        <taxon>Dothideomycetes</taxon>
        <taxon>Pleosporomycetidae</taxon>
        <taxon>Pleosporales</taxon>
        <taxon>Massarineae</taxon>
        <taxon>Didymosphaeriaceae</taxon>
        <taxon>Paraphaeosphaeria</taxon>
    </lineage>
</organism>
<dbReference type="EMBL" id="KV441556">
    <property type="protein sequence ID" value="OAG01959.1"/>
    <property type="molecule type" value="Genomic_DNA"/>
</dbReference>
<dbReference type="AlphaFoldDB" id="A0A177C500"/>
<proteinExistence type="predicted"/>
<name>A0A177C500_9PLEO</name>
<evidence type="ECO:0000256" key="1">
    <source>
        <dbReference type="SAM" id="MobiDB-lite"/>
    </source>
</evidence>
<dbReference type="Proteomes" id="UP000077069">
    <property type="component" value="Unassembled WGS sequence"/>
</dbReference>
<sequence>MASLIKRIRLNQLPCKIPNSPSMVAASSPFGMSKAALERRMHNQIPRKRHTPYTAAKSAARPTPKHVVRPFPKRNTGSDSKNPSASRGRKSKPEKRGTNRTRIVGTSGDRISQWSARRILASRQHPFNPSKTLYKVQWKTTWEDASEVNGLVAAEWREALNEGSTFGFKARDGSEWIVLKDTTCLENDSEDSQWEMWRAIRRNAVKELEQDWAAGLKDGEFIFASEEDTTRIKYILGERWSEEMSATSILRATWAELHCDFGFTESDILLGDTKVRFIAQIDQYMISEKEKNYSDQENRMAFSVADIFKTLTPNPLQGLEDDAFSQGNVHSNYSQWCGALKALIRNAPFMFKGGTWLQFLAFLLLGSEAFRAELALAGIEVQEDWCQRAREYNIHMYYEQIVDDRSAHEIQETFLNLRDFFRDLQLNNELAVVSEQEGMVKN</sequence>